<dbReference type="SUPFAM" id="SSF46785">
    <property type="entry name" value="Winged helix' DNA-binding domain"/>
    <property type="match status" value="1"/>
</dbReference>
<sequence length="303" mass="31980">MELRQLEYFVAIVEEGSFTRAAERVHVAQPGVSAQIRRLERELGHDLLDRSGRTVTLTDVGAAVLPLARAALRSVESARLVVEEMAGLVRGVVRVGMVVSCGIMDLPELLSSFHSSFPDVEITLVEANSDSLIASLLDGQLDLALVGYAGPVPDGLSVRVLADEPLVAAVAASDPWYGRESVSLDELLERGLISLPPGTGLRGALDAACGSRRPRIAFEASAPPMVITLAQRGLGPAILALSMASDLHAVRITDPSPCSRLGFAWRSEGPHSPAARALIRLCSTAAPPETAASSPDANSRKTR</sequence>
<keyword evidence="2" id="KW-0805">Transcription regulation</keyword>
<dbReference type="PANTHER" id="PTHR30346:SF28">
    <property type="entry name" value="HTH-TYPE TRANSCRIPTIONAL REGULATOR CYNR"/>
    <property type="match status" value="1"/>
</dbReference>
<evidence type="ECO:0000256" key="4">
    <source>
        <dbReference type="ARBA" id="ARBA00023163"/>
    </source>
</evidence>
<proteinExistence type="inferred from homology"/>
<keyword evidence="4" id="KW-0804">Transcription</keyword>
<reference evidence="6 7" key="2">
    <citation type="submission" date="2023-11" db="EMBL/GenBank/DDBJ databases">
        <authorList>
            <person name="Lara A.C."/>
            <person name="Chronakova A."/>
        </authorList>
    </citation>
    <scope>NUCLEOTIDE SEQUENCE [LARGE SCALE GENOMIC DNA]</scope>
    <source>
        <strain evidence="6 7">BCCO 10_0856</strain>
    </source>
</reference>
<evidence type="ECO:0000256" key="1">
    <source>
        <dbReference type="ARBA" id="ARBA00009437"/>
    </source>
</evidence>
<dbReference type="InterPro" id="IPR005119">
    <property type="entry name" value="LysR_subst-bd"/>
</dbReference>
<dbReference type="InterPro" id="IPR036390">
    <property type="entry name" value="WH_DNA-bd_sf"/>
</dbReference>
<dbReference type="RefSeq" id="WP_319966172.1">
    <property type="nucleotide sequence ID" value="NZ_JAXAVW010000009.1"/>
</dbReference>
<dbReference type="EMBL" id="JAXAVW010000009">
    <property type="protein sequence ID" value="MDX8031106.1"/>
    <property type="molecule type" value="Genomic_DNA"/>
</dbReference>
<organism evidence="6 7">
    <name type="scientific">Lentzea miocenica</name>
    <dbReference type="NCBI Taxonomy" id="3095431"/>
    <lineage>
        <taxon>Bacteria</taxon>
        <taxon>Bacillati</taxon>
        <taxon>Actinomycetota</taxon>
        <taxon>Actinomycetes</taxon>
        <taxon>Pseudonocardiales</taxon>
        <taxon>Pseudonocardiaceae</taxon>
        <taxon>Lentzea</taxon>
    </lineage>
</organism>
<name>A0ABU4SYX5_9PSEU</name>
<gene>
    <name evidence="6" type="ORF">SK803_12835</name>
</gene>
<dbReference type="PRINTS" id="PR00039">
    <property type="entry name" value="HTHLYSR"/>
</dbReference>
<comment type="caution">
    <text evidence="6">The sequence shown here is derived from an EMBL/GenBank/DDBJ whole genome shotgun (WGS) entry which is preliminary data.</text>
</comment>
<dbReference type="InterPro" id="IPR036388">
    <property type="entry name" value="WH-like_DNA-bd_sf"/>
</dbReference>
<dbReference type="PROSITE" id="PS50931">
    <property type="entry name" value="HTH_LYSR"/>
    <property type="match status" value="1"/>
</dbReference>
<dbReference type="PANTHER" id="PTHR30346">
    <property type="entry name" value="TRANSCRIPTIONAL DUAL REGULATOR HCAR-RELATED"/>
    <property type="match status" value="1"/>
</dbReference>
<keyword evidence="3" id="KW-0238">DNA-binding</keyword>
<dbReference type="SUPFAM" id="SSF53850">
    <property type="entry name" value="Periplasmic binding protein-like II"/>
    <property type="match status" value="1"/>
</dbReference>
<reference evidence="6 7" key="1">
    <citation type="submission" date="2023-11" db="EMBL/GenBank/DDBJ databases">
        <title>Lentzea sokolovensis, sp. nov., Lentzea kristufkii, sp. nov., and Lentzea miocenensis, sp. nov., rare actinobacteria from Sokolov Coal Basin, Miocene lacustrine sediment, Czech Republic.</title>
        <authorList>
            <person name="Lara A."/>
            <person name="Kotroba L."/>
            <person name="Nouioui I."/>
            <person name="Neumann-Schaal M."/>
            <person name="Mast Y."/>
            <person name="Chronakova A."/>
        </authorList>
    </citation>
    <scope>NUCLEOTIDE SEQUENCE [LARGE SCALE GENOMIC DNA]</scope>
    <source>
        <strain evidence="6 7">BCCO 10_0856</strain>
    </source>
</reference>
<dbReference type="Gene3D" id="1.10.10.10">
    <property type="entry name" value="Winged helix-like DNA-binding domain superfamily/Winged helix DNA-binding domain"/>
    <property type="match status" value="1"/>
</dbReference>
<evidence type="ECO:0000313" key="7">
    <source>
        <dbReference type="Proteomes" id="UP001285521"/>
    </source>
</evidence>
<accession>A0ABU4SYX5</accession>
<comment type="similarity">
    <text evidence="1">Belongs to the LysR transcriptional regulatory family.</text>
</comment>
<dbReference type="Pfam" id="PF00126">
    <property type="entry name" value="HTH_1"/>
    <property type="match status" value="1"/>
</dbReference>
<feature type="domain" description="HTH lysR-type" evidence="5">
    <location>
        <begin position="1"/>
        <end position="58"/>
    </location>
</feature>
<evidence type="ECO:0000256" key="3">
    <source>
        <dbReference type="ARBA" id="ARBA00023125"/>
    </source>
</evidence>
<dbReference type="Proteomes" id="UP001285521">
    <property type="component" value="Unassembled WGS sequence"/>
</dbReference>
<evidence type="ECO:0000313" key="6">
    <source>
        <dbReference type="EMBL" id="MDX8031106.1"/>
    </source>
</evidence>
<keyword evidence="7" id="KW-1185">Reference proteome</keyword>
<dbReference type="Gene3D" id="3.40.190.290">
    <property type="match status" value="1"/>
</dbReference>
<evidence type="ECO:0000256" key="2">
    <source>
        <dbReference type="ARBA" id="ARBA00023015"/>
    </source>
</evidence>
<dbReference type="Pfam" id="PF03466">
    <property type="entry name" value="LysR_substrate"/>
    <property type="match status" value="1"/>
</dbReference>
<evidence type="ECO:0000259" key="5">
    <source>
        <dbReference type="PROSITE" id="PS50931"/>
    </source>
</evidence>
<dbReference type="InterPro" id="IPR000847">
    <property type="entry name" value="LysR_HTH_N"/>
</dbReference>
<protein>
    <submittedName>
        <fullName evidence="6">LysR family transcriptional regulator</fullName>
    </submittedName>
</protein>